<feature type="transmembrane region" description="Helical" evidence="1">
    <location>
        <begin position="6"/>
        <end position="22"/>
    </location>
</feature>
<name>A0A518HKA8_9BACT</name>
<dbReference type="OrthoDB" id="284519at2"/>
<reference evidence="2 3" key="1">
    <citation type="submission" date="2019-03" db="EMBL/GenBank/DDBJ databases">
        <title>Deep-cultivation of Planctomycetes and their phenomic and genomic characterization uncovers novel biology.</title>
        <authorList>
            <person name="Wiegand S."/>
            <person name="Jogler M."/>
            <person name="Boedeker C."/>
            <person name="Pinto D."/>
            <person name="Vollmers J."/>
            <person name="Rivas-Marin E."/>
            <person name="Kohn T."/>
            <person name="Peeters S.H."/>
            <person name="Heuer A."/>
            <person name="Rast P."/>
            <person name="Oberbeckmann S."/>
            <person name="Bunk B."/>
            <person name="Jeske O."/>
            <person name="Meyerdierks A."/>
            <person name="Storesund J.E."/>
            <person name="Kallscheuer N."/>
            <person name="Luecker S."/>
            <person name="Lage O.M."/>
            <person name="Pohl T."/>
            <person name="Merkel B.J."/>
            <person name="Hornburger P."/>
            <person name="Mueller R.-W."/>
            <person name="Bruemmer F."/>
            <person name="Labrenz M."/>
            <person name="Spormann A.M."/>
            <person name="Op den Camp H."/>
            <person name="Overmann J."/>
            <person name="Amann R."/>
            <person name="Jetten M.S.M."/>
            <person name="Mascher T."/>
            <person name="Medema M.H."/>
            <person name="Devos D.P."/>
            <person name="Kaster A.-K."/>
            <person name="Ovreas L."/>
            <person name="Rohde M."/>
            <person name="Galperin M.Y."/>
            <person name="Jogler C."/>
        </authorList>
    </citation>
    <scope>NUCLEOTIDE SEQUENCE [LARGE SCALE GENOMIC DNA]</scope>
    <source>
        <strain evidence="2 3">Enr13</strain>
    </source>
</reference>
<organism evidence="2 3">
    <name type="scientific">Stieleria neptunia</name>
    <dbReference type="NCBI Taxonomy" id="2527979"/>
    <lineage>
        <taxon>Bacteria</taxon>
        <taxon>Pseudomonadati</taxon>
        <taxon>Planctomycetota</taxon>
        <taxon>Planctomycetia</taxon>
        <taxon>Pirellulales</taxon>
        <taxon>Pirellulaceae</taxon>
        <taxon>Stieleria</taxon>
    </lineage>
</organism>
<accession>A0A518HKA8</accession>
<dbReference type="Proteomes" id="UP000319004">
    <property type="component" value="Chromosome"/>
</dbReference>
<keyword evidence="3" id="KW-1185">Reference proteome</keyword>
<protein>
    <submittedName>
        <fullName evidence="2">Uncharacterized protein</fullName>
    </submittedName>
</protein>
<keyword evidence="1" id="KW-0472">Membrane</keyword>
<evidence type="ECO:0000313" key="3">
    <source>
        <dbReference type="Proteomes" id="UP000319004"/>
    </source>
</evidence>
<dbReference type="EMBL" id="CP037423">
    <property type="protein sequence ID" value="QDV41287.1"/>
    <property type="molecule type" value="Genomic_DNA"/>
</dbReference>
<dbReference type="AlphaFoldDB" id="A0A518HKA8"/>
<dbReference type="KEGG" id="snep:Enr13x_11250"/>
<proteinExistence type="predicted"/>
<sequence>MFYGGLLLGVTLLFFAGWLQWTEHRGWPHDTYDGEEDVEYRQRRKKSRLRVNVLIGICGLLILVATFADVGIVFVAAWSIVSLILMVIVILAGLDAFRTHRHHQDKIRRMRKRALEE</sequence>
<keyword evidence="1" id="KW-0812">Transmembrane</keyword>
<evidence type="ECO:0000313" key="2">
    <source>
        <dbReference type="EMBL" id="QDV41287.1"/>
    </source>
</evidence>
<evidence type="ECO:0000256" key="1">
    <source>
        <dbReference type="SAM" id="Phobius"/>
    </source>
</evidence>
<keyword evidence="1" id="KW-1133">Transmembrane helix</keyword>
<gene>
    <name evidence="2" type="ORF">Enr13x_11250</name>
</gene>
<feature type="transmembrane region" description="Helical" evidence="1">
    <location>
        <begin position="74"/>
        <end position="97"/>
    </location>
</feature>
<feature type="transmembrane region" description="Helical" evidence="1">
    <location>
        <begin position="49"/>
        <end position="68"/>
    </location>
</feature>